<proteinExistence type="predicted"/>
<organism evidence="1 2">
    <name type="scientific">Staphylotrichum longicolle</name>
    <dbReference type="NCBI Taxonomy" id="669026"/>
    <lineage>
        <taxon>Eukaryota</taxon>
        <taxon>Fungi</taxon>
        <taxon>Dikarya</taxon>
        <taxon>Ascomycota</taxon>
        <taxon>Pezizomycotina</taxon>
        <taxon>Sordariomycetes</taxon>
        <taxon>Sordariomycetidae</taxon>
        <taxon>Sordariales</taxon>
        <taxon>Chaetomiaceae</taxon>
        <taxon>Staphylotrichum</taxon>
    </lineage>
</organism>
<gene>
    <name evidence="1" type="ORF">NEMBOFW57_003045</name>
</gene>
<accession>A0AAD4F5G1</accession>
<dbReference type="EMBL" id="JAHCVI010000001">
    <property type="protein sequence ID" value="KAG7293000.1"/>
    <property type="molecule type" value="Genomic_DNA"/>
</dbReference>
<keyword evidence="2" id="KW-1185">Reference proteome</keyword>
<comment type="caution">
    <text evidence="1">The sequence shown here is derived from an EMBL/GenBank/DDBJ whole genome shotgun (WGS) entry which is preliminary data.</text>
</comment>
<dbReference type="PANTHER" id="PTHR38846">
    <property type="entry name" value="C3H1-TYPE DOMAIN-CONTAINING PROTEIN"/>
    <property type="match status" value="1"/>
</dbReference>
<sequence length="116" mass="13131">MARKKKTRAIVQEFDAYFGAGSLDDWQRLCRDVGLDGDYSSIAQCRKASIPPTSYGLRTVHVNIHDLLDAVKQGRRPQRFRNAAELAAYTVNNGKIYPKKHAKEMGPVKALMRRIL</sequence>
<reference evidence="1" key="1">
    <citation type="submission" date="2023-02" db="EMBL/GenBank/DDBJ databases">
        <authorList>
            <person name="Palmer J.M."/>
        </authorList>
    </citation>
    <scope>NUCLEOTIDE SEQUENCE</scope>
    <source>
        <strain evidence="1">FW57</strain>
    </source>
</reference>
<evidence type="ECO:0000313" key="1">
    <source>
        <dbReference type="EMBL" id="KAG7293000.1"/>
    </source>
</evidence>
<dbReference type="Proteomes" id="UP001197093">
    <property type="component" value="Unassembled WGS sequence"/>
</dbReference>
<dbReference type="PANTHER" id="PTHR38846:SF1">
    <property type="entry name" value="C3H1-TYPE DOMAIN-CONTAINING PROTEIN"/>
    <property type="match status" value="1"/>
</dbReference>
<evidence type="ECO:0000313" key="2">
    <source>
        <dbReference type="Proteomes" id="UP001197093"/>
    </source>
</evidence>
<protein>
    <submittedName>
        <fullName evidence="1">Uncharacterized protein</fullName>
    </submittedName>
</protein>
<name>A0AAD4F5G1_9PEZI</name>
<dbReference type="AlphaFoldDB" id="A0AAD4F5G1"/>